<evidence type="ECO:0000313" key="4">
    <source>
        <dbReference type="Proteomes" id="UP000321820"/>
    </source>
</evidence>
<feature type="domain" description="VanZ-like" evidence="2">
    <location>
        <begin position="27"/>
        <end position="162"/>
    </location>
</feature>
<evidence type="ECO:0000259" key="2">
    <source>
        <dbReference type="Pfam" id="PF04892"/>
    </source>
</evidence>
<dbReference type="AlphaFoldDB" id="A0A5B9ECU8"/>
<dbReference type="RefSeq" id="WP_147649308.1">
    <property type="nucleotide sequence ID" value="NZ_CP042806.1"/>
</dbReference>
<feature type="transmembrane region" description="Helical" evidence="1">
    <location>
        <begin position="80"/>
        <end position="98"/>
    </location>
</feature>
<gene>
    <name evidence="3" type="ORF">FTW19_19870</name>
</gene>
<organism evidence="3 4">
    <name type="scientific">Terriglobus albidus</name>
    <dbReference type="NCBI Taxonomy" id="1592106"/>
    <lineage>
        <taxon>Bacteria</taxon>
        <taxon>Pseudomonadati</taxon>
        <taxon>Acidobacteriota</taxon>
        <taxon>Terriglobia</taxon>
        <taxon>Terriglobales</taxon>
        <taxon>Acidobacteriaceae</taxon>
        <taxon>Terriglobus</taxon>
    </lineage>
</organism>
<keyword evidence="1" id="KW-1133">Transmembrane helix</keyword>
<dbReference type="Pfam" id="PF04892">
    <property type="entry name" value="VanZ"/>
    <property type="match status" value="1"/>
</dbReference>
<keyword evidence="1" id="KW-0472">Membrane</keyword>
<sequence length="174" mass="19727">MGVFRKRPSNLESRTGVRWLLYAWLPAIIMVAAIITESTHTFSAANTDGMFRPVWEAIFGKVDNLRWQEIHHYIRKTGHFTGYGLLCITSLRAWLLTFARTLRHMPIGAWRARSALMAICTTVFVASSDELHQYFMPDRTGTIVDVGLDTFGGLCFLGVIALLFWRRGSARSSN</sequence>
<keyword evidence="4" id="KW-1185">Reference proteome</keyword>
<evidence type="ECO:0000313" key="3">
    <source>
        <dbReference type="EMBL" id="QEE30038.1"/>
    </source>
</evidence>
<keyword evidence="1" id="KW-0812">Transmembrane</keyword>
<proteinExistence type="predicted"/>
<feature type="transmembrane region" description="Helical" evidence="1">
    <location>
        <begin position="20"/>
        <end position="36"/>
    </location>
</feature>
<dbReference type="EMBL" id="CP042806">
    <property type="protein sequence ID" value="QEE30038.1"/>
    <property type="molecule type" value="Genomic_DNA"/>
</dbReference>
<dbReference type="InterPro" id="IPR006976">
    <property type="entry name" value="VanZ-like"/>
</dbReference>
<protein>
    <submittedName>
        <fullName evidence="3">VanZ family protein</fullName>
    </submittedName>
</protein>
<feature type="transmembrane region" description="Helical" evidence="1">
    <location>
        <begin position="110"/>
        <end position="126"/>
    </location>
</feature>
<feature type="transmembrane region" description="Helical" evidence="1">
    <location>
        <begin position="146"/>
        <end position="165"/>
    </location>
</feature>
<dbReference type="NCBIfam" id="NF037970">
    <property type="entry name" value="vanZ_1"/>
    <property type="match status" value="1"/>
</dbReference>
<dbReference type="KEGG" id="talb:FTW19_19870"/>
<dbReference type="Proteomes" id="UP000321820">
    <property type="component" value="Chromosome"/>
</dbReference>
<name>A0A5B9ECU8_9BACT</name>
<reference evidence="3 4" key="1">
    <citation type="submission" date="2019-08" db="EMBL/GenBank/DDBJ databases">
        <title>Complete genome sequence of Terriglobus albidus strain ORNL.</title>
        <authorList>
            <person name="Podar M."/>
        </authorList>
    </citation>
    <scope>NUCLEOTIDE SEQUENCE [LARGE SCALE GENOMIC DNA]</scope>
    <source>
        <strain evidence="3 4">ORNL</strain>
    </source>
</reference>
<accession>A0A5B9ECU8</accession>
<dbReference type="OrthoDB" id="291892at2"/>
<evidence type="ECO:0000256" key="1">
    <source>
        <dbReference type="SAM" id="Phobius"/>
    </source>
</evidence>